<keyword evidence="3" id="KW-1185">Reference proteome</keyword>
<dbReference type="Proteomes" id="UP001061958">
    <property type="component" value="Unassembled WGS sequence"/>
</dbReference>
<dbReference type="EMBL" id="BQMJ01000052">
    <property type="protein sequence ID" value="GJQ14222.1"/>
    <property type="molecule type" value="Genomic_DNA"/>
</dbReference>
<protein>
    <submittedName>
        <fullName evidence="2">Uncharacterized protein</fullName>
    </submittedName>
</protein>
<dbReference type="OrthoDB" id="10363137at2759"/>
<keyword evidence="1" id="KW-1133">Transmembrane helix</keyword>
<reference evidence="2" key="1">
    <citation type="journal article" date="2022" name="Proc. Natl. Acad. Sci. U.S.A.">
        <title>Life cycle and functional genomics of the unicellular red alga Galdieria for elucidating algal and plant evolution and industrial use.</title>
        <authorList>
            <person name="Hirooka S."/>
            <person name="Itabashi T."/>
            <person name="Ichinose T.M."/>
            <person name="Onuma R."/>
            <person name="Fujiwara T."/>
            <person name="Yamashita S."/>
            <person name="Jong L.W."/>
            <person name="Tomita R."/>
            <person name="Iwane A.H."/>
            <person name="Miyagishima S.Y."/>
        </authorList>
    </citation>
    <scope>NUCLEOTIDE SEQUENCE</scope>
    <source>
        <strain evidence="2">NBRC 102759</strain>
    </source>
</reference>
<evidence type="ECO:0000256" key="1">
    <source>
        <dbReference type="SAM" id="Phobius"/>
    </source>
</evidence>
<organism evidence="2 3">
    <name type="scientific">Galdieria partita</name>
    <dbReference type="NCBI Taxonomy" id="83374"/>
    <lineage>
        <taxon>Eukaryota</taxon>
        <taxon>Rhodophyta</taxon>
        <taxon>Bangiophyceae</taxon>
        <taxon>Galdieriales</taxon>
        <taxon>Galdieriaceae</taxon>
        <taxon>Galdieria</taxon>
    </lineage>
</organism>
<feature type="transmembrane region" description="Helical" evidence="1">
    <location>
        <begin position="104"/>
        <end position="129"/>
    </location>
</feature>
<keyword evidence="1" id="KW-0812">Transmembrane</keyword>
<name>A0A9C7Q299_9RHOD</name>
<evidence type="ECO:0000313" key="3">
    <source>
        <dbReference type="Proteomes" id="UP001061958"/>
    </source>
</evidence>
<gene>
    <name evidence="2" type="ORF">GpartN1_g6013.t1</name>
</gene>
<reference evidence="2" key="2">
    <citation type="submission" date="2022-01" db="EMBL/GenBank/DDBJ databases">
        <authorList>
            <person name="Hirooka S."/>
            <person name="Miyagishima S.Y."/>
        </authorList>
    </citation>
    <scope>NUCLEOTIDE SEQUENCE</scope>
    <source>
        <strain evidence="2">NBRC 102759</strain>
    </source>
</reference>
<proteinExistence type="predicted"/>
<dbReference type="AlphaFoldDB" id="A0A9C7Q299"/>
<accession>A0A9C7Q299</accession>
<evidence type="ECO:0000313" key="2">
    <source>
        <dbReference type="EMBL" id="GJQ14222.1"/>
    </source>
</evidence>
<keyword evidence="1" id="KW-0472">Membrane</keyword>
<sequence>MRNWILLILGGVSVGSLSVLGDGVKLWFIIDKFSRSALQLLGRDSFSEVEEQSYSSSRVHVLIEEINRLSNEVTKTLSLLAERPRHVVYQPGVLSFVNFKTVPLLFAVVISPFILNRFFGFQMFGFWYITRRCFTITTEKWLRSVHSIADAVKQLHDHIYSYAFRIDKRIEENQKEIQQKLETHTEECKRDISVINDDLLSVRENLGKINLALDNIHGSVALTNKGIEMLCQFVLEQTRYKLSEDIFIEQGIIGELRDMTNCLQWQGGEEEKYSFSSHFSSHHKPKS</sequence>
<comment type="caution">
    <text evidence="2">The sequence shown here is derived from an EMBL/GenBank/DDBJ whole genome shotgun (WGS) entry which is preliminary data.</text>
</comment>